<dbReference type="SFLD" id="SFLDG01168">
    <property type="entry name" value="Ferric_reductase_subgroup_(FRE"/>
    <property type="match status" value="1"/>
</dbReference>
<evidence type="ECO:0000256" key="3">
    <source>
        <dbReference type="ARBA" id="ARBA00012668"/>
    </source>
</evidence>
<evidence type="ECO:0000256" key="7">
    <source>
        <dbReference type="ARBA" id="ARBA00022982"/>
    </source>
</evidence>
<name>A0A316ZEJ6_9BASI</name>
<evidence type="ECO:0000256" key="13">
    <source>
        <dbReference type="SAM" id="Phobius"/>
    </source>
</evidence>
<dbReference type="STRING" id="58919.A0A316ZEJ6"/>
<sequence length="668" mass="72944">MALASVPALAARHIQDYGAANTTLQPHWGYASRVLPCTNDAGSCAYLDLVYGAHDRGMIYTGVIYATVGVVLLVAAISHRARRRAALEDELQAVAGAEKTSHQSSVAPASARLAGAAAAFSRRHLLLDTANSPVLRRIFGRTTRLQLVILAGILGYLLLWSFLGMTYQMWITPVKSRPGLHNTRSTLGPWSDRVGVLAFALTPFSVLLATRESLLSLATGVPYQHFNFLHRWLGHIIFVQSALHTIGWTIIEVRLYQPQPSVAREWIRQRYMIWGVVAMILLLLLWVLALPVVIRRTGYEFFRKAHYVLAMVYIGACWGHWAQLNCFLIPGLALWFVDRAVRLGRSALLHYNFLSPESTRMGLAAAQASITRFPGSGSEGDVLRLEFEHPQQPWRVGQHFFLCFPELSLWQSHPFTPVSVPRLEDGHTRHAYILRAKAGQTKALAALAERKLSAGPDAKTAVVLTGPYGRDVTADIKRSENVLCVAGGTGITYVLPALLALARRRHSGGGASGALQLVWVVRRHTDAAWVEPELQELRQYGDVEVCVCATRDETSTGTSVAALLPSSKESAELELSDKASGTSLSHEGVAEMALGSNAQAQRRPDVAALVRAFAARQAAGASVVLASGPGEMLSDVRAGVAASNDAARVWQGDVRHAVRLECDERMEW</sequence>
<dbReference type="GO" id="GO:0006826">
    <property type="term" value="P:iron ion transport"/>
    <property type="evidence" value="ECO:0007669"/>
    <property type="project" value="TreeGrafter"/>
</dbReference>
<dbReference type="PROSITE" id="PS51384">
    <property type="entry name" value="FAD_FR"/>
    <property type="match status" value="1"/>
</dbReference>
<evidence type="ECO:0000256" key="4">
    <source>
        <dbReference type="ARBA" id="ARBA00022448"/>
    </source>
</evidence>
<dbReference type="InterPro" id="IPR039261">
    <property type="entry name" value="FNR_nucleotide-bd"/>
</dbReference>
<dbReference type="InterPro" id="IPR017927">
    <property type="entry name" value="FAD-bd_FR_type"/>
</dbReference>
<evidence type="ECO:0000256" key="5">
    <source>
        <dbReference type="ARBA" id="ARBA00022475"/>
    </source>
</evidence>
<dbReference type="Gene3D" id="3.40.50.80">
    <property type="entry name" value="Nucleotide-binding domain of ferredoxin-NADP reductase (FNR) module"/>
    <property type="match status" value="1"/>
</dbReference>
<dbReference type="InterPro" id="IPR051410">
    <property type="entry name" value="Ferric/Cupric_Reductase"/>
</dbReference>
<keyword evidence="4" id="KW-0813">Transport</keyword>
<feature type="transmembrane region" description="Helical" evidence="13">
    <location>
        <begin position="232"/>
        <end position="251"/>
    </location>
</feature>
<dbReference type="GO" id="GO:0015677">
    <property type="term" value="P:copper ion import"/>
    <property type="evidence" value="ECO:0007669"/>
    <property type="project" value="TreeGrafter"/>
</dbReference>
<evidence type="ECO:0000259" key="14">
    <source>
        <dbReference type="PROSITE" id="PS51384"/>
    </source>
</evidence>
<accession>A0A316ZEJ6</accession>
<feature type="domain" description="FAD-binding FR-type" evidence="14">
    <location>
        <begin position="360"/>
        <end position="474"/>
    </location>
</feature>
<dbReference type="PANTHER" id="PTHR32361:SF3">
    <property type="entry name" value="REDUCTASE, PUTATIVE (AFU_ORTHOLOGUE AFUA_6G13750)-RELATED"/>
    <property type="match status" value="1"/>
</dbReference>
<evidence type="ECO:0000256" key="12">
    <source>
        <dbReference type="ARBA" id="ARBA00048483"/>
    </source>
</evidence>
<dbReference type="Pfam" id="PF01794">
    <property type="entry name" value="Ferric_reduct"/>
    <property type="match status" value="1"/>
</dbReference>
<gene>
    <name evidence="15" type="ORF">FA09DRAFT_328291</name>
</gene>
<dbReference type="InterPro" id="IPR013112">
    <property type="entry name" value="FAD-bd_8"/>
</dbReference>
<keyword evidence="7" id="KW-0249">Electron transport</keyword>
<evidence type="ECO:0000256" key="9">
    <source>
        <dbReference type="ARBA" id="ARBA00023002"/>
    </source>
</evidence>
<dbReference type="EC" id="1.16.1.9" evidence="3"/>
<keyword evidence="6 13" id="KW-0812">Transmembrane</keyword>
<comment type="similarity">
    <text evidence="2">Belongs to the ferric reductase (FRE) family.</text>
</comment>
<dbReference type="GO" id="GO:0005886">
    <property type="term" value="C:plasma membrane"/>
    <property type="evidence" value="ECO:0007669"/>
    <property type="project" value="UniProtKB-SubCell"/>
</dbReference>
<evidence type="ECO:0000256" key="8">
    <source>
        <dbReference type="ARBA" id="ARBA00022989"/>
    </source>
</evidence>
<dbReference type="Pfam" id="PF08030">
    <property type="entry name" value="NAD_binding_6"/>
    <property type="match status" value="1"/>
</dbReference>
<dbReference type="AlphaFoldDB" id="A0A316ZEJ6"/>
<dbReference type="SFLD" id="SFLDS00052">
    <property type="entry name" value="Ferric_Reductase_Domain"/>
    <property type="match status" value="1"/>
</dbReference>
<evidence type="ECO:0000313" key="16">
    <source>
        <dbReference type="Proteomes" id="UP000245946"/>
    </source>
</evidence>
<dbReference type="RefSeq" id="XP_025600466.1">
    <property type="nucleotide sequence ID" value="XM_025741713.1"/>
</dbReference>
<dbReference type="GO" id="GO:0006879">
    <property type="term" value="P:intracellular iron ion homeostasis"/>
    <property type="evidence" value="ECO:0007669"/>
    <property type="project" value="TreeGrafter"/>
</dbReference>
<dbReference type="EMBL" id="KZ819286">
    <property type="protein sequence ID" value="PWO00188.1"/>
    <property type="molecule type" value="Genomic_DNA"/>
</dbReference>
<reference evidence="15 16" key="1">
    <citation type="journal article" date="2018" name="Mol. Biol. Evol.">
        <title>Broad Genomic Sampling Reveals a Smut Pathogenic Ancestry of the Fungal Clade Ustilaginomycotina.</title>
        <authorList>
            <person name="Kijpornyongpan T."/>
            <person name="Mondo S.J."/>
            <person name="Barry K."/>
            <person name="Sandor L."/>
            <person name="Lee J."/>
            <person name="Lipzen A."/>
            <person name="Pangilinan J."/>
            <person name="LaButti K."/>
            <person name="Hainaut M."/>
            <person name="Henrissat B."/>
            <person name="Grigoriev I.V."/>
            <person name="Spatafora J.W."/>
            <person name="Aime M.C."/>
        </authorList>
    </citation>
    <scope>NUCLEOTIDE SEQUENCE [LARGE SCALE GENOMIC DNA]</scope>
    <source>
        <strain evidence="15 16">MCA 4186</strain>
    </source>
</reference>
<organism evidence="15 16">
    <name type="scientific">Tilletiopsis washingtonensis</name>
    <dbReference type="NCBI Taxonomy" id="58919"/>
    <lineage>
        <taxon>Eukaryota</taxon>
        <taxon>Fungi</taxon>
        <taxon>Dikarya</taxon>
        <taxon>Basidiomycota</taxon>
        <taxon>Ustilaginomycotina</taxon>
        <taxon>Exobasidiomycetes</taxon>
        <taxon>Entylomatales</taxon>
        <taxon>Entylomatales incertae sedis</taxon>
        <taxon>Tilletiopsis</taxon>
    </lineage>
</organism>
<evidence type="ECO:0000256" key="10">
    <source>
        <dbReference type="ARBA" id="ARBA00023065"/>
    </source>
</evidence>
<feature type="transmembrane region" description="Helical" evidence="13">
    <location>
        <begin position="57"/>
        <end position="77"/>
    </location>
</feature>
<feature type="transmembrane region" description="Helical" evidence="13">
    <location>
        <begin position="305"/>
        <end position="322"/>
    </location>
</feature>
<feature type="transmembrane region" description="Helical" evidence="13">
    <location>
        <begin position="190"/>
        <end position="211"/>
    </location>
</feature>
<feature type="transmembrane region" description="Helical" evidence="13">
    <location>
        <begin position="145"/>
        <end position="170"/>
    </location>
</feature>
<proteinExistence type="inferred from homology"/>
<comment type="catalytic activity">
    <reaction evidence="12">
        <text>2 a Fe(II)-siderophore + NADP(+) + H(+) = 2 a Fe(III)-siderophore + NADPH</text>
        <dbReference type="Rhea" id="RHEA:28795"/>
        <dbReference type="Rhea" id="RHEA-COMP:11342"/>
        <dbReference type="Rhea" id="RHEA-COMP:11344"/>
        <dbReference type="ChEBI" id="CHEBI:15378"/>
        <dbReference type="ChEBI" id="CHEBI:29033"/>
        <dbReference type="ChEBI" id="CHEBI:29034"/>
        <dbReference type="ChEBI" id="CHEBI:57783"/>
        <dbReference type="ChEBI" id="CHEBI:58349"/>
        <dbReference type="EC" id="1.16.1.9"/>
    </reaction>
</comment>
<dbReference type="CDD" id="cd06186">
    <property type="entry name" value="NOX_Duox_like_FAD_NADP"/>
    <property type="match status" value="1"/>
</dbReference>
<keyword evidence="16" id="KW-1185">Reference proteome</keyword>
<dbReference type="Proteomes" id="UP000245946">
    <property type="component" value="Unassembled WGS sequence"/>
</dbReference>
<dbReference type="PANTHER" id="PTHR32361">
    <property type="entry name" value="FERRIC/CUPRIC REDUCTASE TRANSMEMBRANE COMPONENT"/>
    <property type="match status" value="1"/>
</dbReference>
<dbReference type="Pfam" id="PF08022">
    <property type="entry name" value="FAD_binding_8"/>
    <property type="match status" value="1"/>
</dbReference>
<dbReference type="InterPro" id="IPR013121">
    <property type="entry name" value="Fe_red_NAD-bd_6"/>
</dbReference>
<comment type="subcellular location">
    <subcellularLocation>
        <location evidence="1">Cell membrane</location>
        <topology evidence="1">Multi-pass membrane protein</topology>
    </subcellularLocation>
</comment>
<dbReference type="GeneID" id="37269257"/>
<keyword evidence="8 13" id="KW-1133">Transmembrane helix</keyword>
<dbReference type="SUPFAM" id="SSF52343">
    <property type="entry name" value="Ferredoxin reductase-like, C-terminal NADP-linked domain"/>
    <property type="match status" value="1"/>
</dbReference>
<dbReference type="GO" id="GO:0052851">
    <property type="term" value="F:ferric-chelate reductase (NADPH) activity"/>
    <property type="evidence" value="ECO:0007669"/>
    <property type="project" value="UniProtKB-EC"/>
</dbReference>
<dbReference type="InterPro" id="IPR013130">
    <property type="entry name" value="Fe3_Rdtase_TM_dom"/>
</dbReference>
<evidence type="ECO:0000256" key="2">
    <source>
        <dbReference type="ARBA" id="ARBA00006278"/>
    </source>
</evidence>
<evidence type="ECO:0000256" key="6">
    <source>
        <dbReference type="ARBA" id="ARBA00022692"/>
    </source>
</evidence>
<evidence type="ECO:0000256" key="1">
    <source>
        <dbReference type="ARBA" id="ARBA00004651"/>
    </source>
</evidence>
<keyword evidence="10" id="KW-0406">Ion transport</keyword>
<evidence type="ECO:0000256" key="11">
    <source>
        <dbReference type="ARBA" id="ARBA00023136"/>
    </source>
</evidence>
<keyword evidence="11 13" id="KW-0472">Membrane</keyword>
<evidence type="ECO:0000313" key="15">
    <source>
        <dbReference type="EMBL" id="PWO00188.1"/>
    </source>
</evidence>
<protein>
    <recommendedName>
        <fullName evidence="3">ferric-chelate reductase (NADPH)</fullName>
        <ecNumber evidence="3">1.16.1.9</ecNumber>
    </recommendedName>
</protein>
<keyword evidence="9" id="KW-0560">Oxidoreductase</keyword>
<dbReference type="SUPFAM" id="SSF63380">
    <property type="entry name" value="Riboflavin synthase domain-like"/>
    <property type="match status" value="1"/>
</dbReference>
<dbReference type="InterPro" id="IPR017938">
    <property type="entry name" value="Riboflavin_synthase-like_b-brl"/>
</dbReference>
<dbReference type="OrthoDB" id="17725at2759"/>
<keyword evidence="5" id="KW-1003">Cell membrane</keyword>
<feature type="transmembrane region" description="Helical" evidence="13">
    <location>
        <begin position="271"/>
        <end position="293"/>
    </location>
</feature>